<evidence type="ECO:0000256" key="14">
    <source>
        <dbReference type="ARBA" id="ARBA00023288"/>
    </source>
</evidence>
<dbReference type="OMA" id="CINTCVE"/>
<dbReference type="Proteomes" id="UP000054516">
    <property type="component" value="Unassembled WGS sequence"/>
</dbReference>
<keyword evidence="14" id="KW-0449">Lipoprotein</keyword>
<feature type="chain" id="PRO_5012664444" evidence="18">
    <location>
        <begin position="20"/>
        <end position="335"/>
    </location>
</feature>
<dbReference type="PANTHER" id="PTHR37928">
    <property type="entry name" value="CFEM DOMAIN PROTEIN (AFU_ORTHOLOGUE AFUA_6G14090)"/>
    <property type="match status" value="1"/>
</dbReference>
<evidence type="ECO:0000313" key="21">
    <source>
        <dbReference type="Proteomes" id="UP000054516"/>
    </source>
</evidence>
<dbReference type="PANTHER" id="PTHR37928:SF1">
    <property type="entry name" value="CFEM DOMAIN PROTEIN (AFU_ORTHOLOGUE AFUA_6G14090)"/>
    <property type="match status" value="1"/>
</dbReference>
<proteinExistence type="inferred from homology"/>
<dbReference type="OrthoDB" id="4778251at2759"/>
<evidence type="ECO:0000256" key="1">
    <source>
        <dbReference type="ARBA" id="ARBA00004609"/>
    </source>
</evidence>
<evidence type="ECO:0000256" key="17">
    <source>
        <dbReference type="SAM" id="Phobius"/>
    </source>
</evidence>
<dbReference type="GO" id="GO:0098552">
    <property type="term" value="C:side of membrane"/>
    <property type="evidence" value="ECO:0007669"/>
    <property type="project" value="UniProtKB-KW"/>
</dbReference>
<dbReference type="STRING" id="77044.A0A1W2TCQ0"/>
<dbReference type="EMBL" id="DF977459">
    <property type="protein sequence ID" value="GAP85747.2"/>
    <property type="molecule type" value="Genomic_DNA"/>
</dbReference>
<gene>
    <name evidence="20" type="ORF">SAMD00023353_1400310</name>
</gene>
<comment type="subcellular location">
    <subcellularLocation>
        <location evidence="1">Cell membrane</location>
        <topology evidence="1">Lipid-anchor</topology>
        <topology evidence="1">GPI-anchor</topology>
    </subcellularLocation>
    <subcellularLocation>
        <location evidence="2">Secreted</location>
    </subcellularLocation>
</comment>
<keyword evidence="12 15" id="KW-1015">Disulfide bond</keyword>
<dbReference type="GO" id="GO:0005576">
    <property type="term" value="C:extracellular region"/>
    <property type="evidence" value="ECO:0007669"/>
    <property type="project" value="UniProtKB-SubCell"/>
</dbReference>
<keyword evidence="11 17" id="KW-0472">Membrane</keyword>
<evidence type="ECO:0000256" key="3">
    <source>
        <dbReference type="ARBA" id="ARBA00010031"/>
    </source>
</evidence>
<evidence type="ECO:0000313" key="20">
    <source>
        <dbReference type="EMBL" id="GAP85747.2"/>
    </source>
</evidence>
<evidence type="ECO:0000256" key="15">
    <source>
        <dbReference type="PROSITE-ProRule" id="PRU01356"/>
    </source>
</evidence>
<evidence type="ECO:0000256" key="18">
    <source>
        <dbReference type="SAM" id="SignalP"/>
    </source>
</evidence>
<organism evidence="20">
    <name type="scientific">Rosellinia necatrix</name>
    <name type="common">White root-rot fungus</name>
    <dbReference type="NCBI Taxonomy" id="77044"/>
    <lineage>
        <taxon>Eukaryota</taxon>
        <taxon>Fungi</taxon>
        <taxon>Dikarya</taxon>
        <taxon>Ascomycota</taxon>
        <taxon>Pezizomycotina</taxon>
        <taxon>Sordariomycetes</taxon>
        <taxon>Xylariomycetidae</taxon>
        <taxon>Xylariales</taxon>
        <taxon>Xylariaceae</taxon>
        <taxon>Rosellinia</taxon>
    </lineage>
</organism>
<keyword evidence="13" id="KW-0325">Glycoprotein</keyword>
<dbReference type="Pfam" id="PF05730">
    <property type="entry name" value="CFEM"/>
    <property type="match status" value="1"/>
</dbReference>
<keyword evidence="9 18" id="KW-0732">Signal</keyword>
<dbReference type="InterPro" id="IPR051735">
    <property type="entry name" value="CFEM_domain"/>
</dbReference>
<evidence type="ECO:0000256" key="12">
    <source>
        <dbReference type="ARBA" id="ARBA00023157"/>
    </source>
</evidence>
<reference evidence="20" key="1">
    <citation type="submission" date="2016-03" db="EMBL/GenBank/DDBJ databases">
        <title>Draft genome sequence of Rosellinia necatrix.</title>
        <authorList>
            <person name="Kanematsu S."/>
        </authorList>
    </citation>
    <scope>NUCLEOTIDE SEQUENCE [LARGE SCALE GENOMIC DNA]</scope>
    <source>
        <strain evidence="20">W97</strain>
    </source>
</reference>
<name>A0A1W2TCQ0_ROSNE</name>
<keyword evidence="10 15" id="KW-0408">Iron</keyword>
<feature type="domain" description="CFEM" evidence="19">
    <location>
        <begin position="1"/>
        <end position="120"/>
    </location>
</feature>
<accession>A0A1W2TCQ0</accession>
<keyword evidence="17" id="KW-1133">Transmembrane helix</keyword>
<keyword evidence="6 15" id="KW-0349">Heme</keyword>
<protein>
    <submittedName>
        <fullName evidence="20">Putative cfem domain protein</fullName>
    </submittedName>
</protein>
<evidence type="ECO:0000256" key="7">
    <source>
        <dbReference type="ARBA" id="ARBA00022622"/>
    </source>
</evidence>
<feature type="compositionally biased region" description="Pro residues" evidence="16">
    <location>
        <begin position="99"/>
        <end position="113"/>
    </location>
</feature>
<comment type="caution">
    <text evidence="15">Lacks conserved residue(s) required for the propagation of feature annotation.</text>
</comment>
<evidence type="ECO:0000256" key="5">
    <source>
        <dbReference type="ARBA" id="ARBA00022525"/>
    </source>
</evidence>
<keyword evidence="8 15" id="KW-0479">Metal-binding</keyword>
<keyword evidence="21" id="KW-1185">Reference proteome</keyword>
<feature type="binding site" description="axial binding residue" evidence="15">
    <location>
        <position position="50"/>
    </location>
    <ligand>
        <name>heme</name>
        <dbReference type="ChEBI" id="CHEBI:30413"/>
    </ligand>
    <ligandPart>
        <name>Fe</name>
        <dbReference type="ChEBI" id="CHEBI:18248"/>
    </ligandPart>
</feature>
<evidence type="ECO:0000256" key="8">
    <source>
        <dbReference type="ARBA" id="ARBA00022723"/>
    </source>
</evidence>
<dbReference type="GO" id="GO:0005886">
    <property type="term" value="C:plasma membrane"/>
    <property type="evidence" value="ECO:0007669"/>
    <property type="project" value="UniProtKB-SubCell"/>
</dbReference>
<feature type="signal peptide" evidence="18">
    <location>
        <begin position="1"/>
        <end position="19"/>
    </location>
</feature>
<feature type="compositionally biased region" description="Low complexity" evidence="16">
    <location>
        <begin position="114"/>
        <end position="127"/>
    </location>
</feature>
<comment type="similarity">
    <text evidence="3">Belongs to the RBT5 family.</text>
</comment>
<dbReference type="GO" id="GO:0046872">
    <property type="term" value="F:metal ion binding"/>
    <property type="evidence" value="ECO:0007669"/>
    <property type="project" value="UniProtKB-UniRule"/>
</dbReference>
<sequence length="335" mass="33787">MLGRILAITAFAILGLVSAQDNPTTPSVCAVGCVSGVFSNAASIGCSNGDTACVCNNTGPFHDGIRDCIVQACAADGPDAQIPLAVAYGNQVCADANALPPPTSSAAPPPDPTPTEAASTTDAPSSTIPVPSAEITSAVITSERTIASTVESAVVSSSVTDSGSTIAPAPSSTDSATVSESSMPTASASTSTSSSSTISSNSAPTATSSTSTATTGLSTAAKAGIGAGVGAAALAAIIIAVCVCLRRRQQKKSTNRVRHYKISEPMTNSNYHFANDISRAETALPRPINTTRPARADSTAIATSPTSVYSSTSDLETHARRYEDMLPRTQPRTMI</sequence>
<evidence type="ECO:0000256" key="16">
    <source>
        <dbReference type="SAM" id="MobiDB-lite"/>
    </source>
</evidence>
<feature type="region of interest" description="Disordered" evidence="16">
    <location>
        <begin position="157"/>
        <end position="212"/>
    </location>
</feature>
<evidence type="ECO:0000256" key="11">
    <source>
        <dbReference type="ARBA" id="ARBA00023136"/>
    </source>
</evidence>
<evidence type="ECO:0000259" key="19">
    <source>
        <dbReference type="PROSITE" id="PS52012"/>
    </source>
</evidence>
<evidence type="ECO:0000256" key="9">
    <source>
        <dbReference type="ARBA" id="ARBA00022729"/>
    </source>
</evidence>
<evidence type="ECO:0000256" key="4">
    <source>
        <dbReference type="ARBA" id="ARBA00022475"/>
    </source>
</evidence>
<dbReference type="AlphaFoldDB" id="A0A1W2TCQ0"/>
<feature type="transmembrane region" description="Helical" evidence="17">
    <location>
        <begin position="223"/>
        <end position="245"/>
    </location>
</feature>
<evidence type="ECO:0000256" key="13">
    <source>
        <dbReference type="ARBA" id="ARBA00023180"/>
    </source>
</evidence>
<feature type="region of interest" description="Disordered" evidence="16">
    <location>
        <begin position="99"/>
        <end position="131"/>
    </location>
</feature>
<keyword evidence="17" id="KW-0812">Transmembrane</keyword>
<keyword evidence="5" id="KW-0964">Secreted</keyword>
<dbReference type="InterPro" id="IPR008427">
    <property type="entry name" value="Extracellular_membr_CFEM_dom"/>
</dbReference>
<keyword evidence="4" id="KW-1003">Cell membrane</keyword>
<evidence type="ECO:0000256" key="2">
    <source>
        <dbReference type="ARBA" id="ARBA00004613"/>
    </source>
</evidence>
<evidence type="ECO:0000256" key="10">
    <source>
        <dbReference type="ARBA" id="ARBA00023004"/>
    </source>
</evidence>
<evidence type="ECO:0000256" key="6">
    <source>
        <dbReference type="ARBA" id="ARBA00022617"/>
    </source>
</evidence>
<dbReference type="PROSITE" id="PS52012">
    <property type="entry name" value="CFEM"/>
    <property type="match status" value="1"/>
</dbReference>
<keyword evidence="7" id="KW-0336">GPI-anchor</keyword>
<feature type="disulfide bond" evidence="15">
    <location>
        <begin position="46"/>
        <end position="53"/>
    </location>
</feature>